<dbReference type="OrthoDB" id="354351at2759"/>
<protein>
    <submittedName>
        <fullName evidence="1">Uncharacterized protein</fullName>
    </submittedName>
</protein>
<keyword evidence="2" id="KW-1185">Reference proteome</keyword>
<name>A0A8S3ZZR6_9EUPU</name>
<comment type="caution">
    <text evidence="1">The sequence shown here is derived from an EMBL/GenBank/DDBJ whole genome shotgun (WGS) entry which is preliminary data.</text>
</comment>
<feature type="non-terminal residue" evidence="1">
    <location>
        <position position="59"/>
    </location>
</feature>
<dbReference type="Proteomes" id="UP000678393">
    <property type="component" value="Unassembled WGS sequence"/>
</dbReference>
<proteinExistence type="predicted"/>
<accession>A0A8S3ZZR6</accession>
<dbReference type="AlphaFoldDB" id="A0A8S3ZZR6"/>
<organism evidence="1 2">
    <name type="scientific">Candidula unifasciata</name>
    <dbReference type="NCBI Taxonomy" id="100452"/>
    <lineage>
        <taxon>Eukaryota</taxon>
        <taxon>Metazoa</taxon>
        <taxon>Spiralia</taxon>
        <taxon>Lophotrochozoa</taxon>
        <taxon>Mollusca</taxon>
        <taxon>Gastropoda</taxon>
        <taxon>Heterobranchia</taxon>
        <taxon>Euthyneura</taxon>
        <taxon>Panpulmonata</taxon>
        <taxon>Eupulmonata</taxon>
        <taxon>Stylommatophora</taxon>
        <taxon>Helicina</taxon>
        <taxon>Helicoidea</taxon>
        <taxon>Geomitridae</taxon>
        <taxon>Candidula</taxon>
    </lineage>
</organism>
<reference evidence="1" key="1">
    <citation type="submission" date="2021-04" db="EMBL/GenBank/DDBJ databases">
        <authorList>
            <consortium name="Molecular Ecology Group"/>
        </authorList>
    </citation>
    <scope>NUCLEOTIDE SEQUENCE</scope>
</reference>
<feature type="non-terminal residue" evidence="1">
    <location>
        <position position="1"/>
    </location>
</feature>
<evidence type="ECO:0000313" key="2">
    <source>
        <dbReference type="Proteomes" id="UP000678393"/>
    </source>
</evidence>
<gene>
    <name evidence="1" type="ORF">CUNI_LOCUS17844</name>
</gene>
<dbReference type="EMBL" id="CAJHNH020005224">
    <property type="protein sequence ID" value="CAG5132286.1"/>
    <property type="molecule type" value="Genomic_DNA"/>
</dbReference>
<evidence type="ECO:0000313" key="1">
    <source>
        <dbReference type="EMBL" id="CAG5132286.1"/>
    </source>
</evidence>
<sequence>LTGRSRTIFQNSRSVVVYSRTGDWWTIQVGVEGAPQLQSYTFKFGEPYYSLNVDETPLK</sequence>